<dbReference type="AlphaFoldDB" id="A0A1C4Z685"/>
<dbReference type="Gene3D" id="2.60.40.650">
    <property type="match status" value="1"/>
</dbReference>
<dbReference type="Proteomes" id="UP000198228">
    <property type="component" value="Chromosome I"/>
</dbReference>
<evidence type="ECO:0000256" key="1">
    <source>
        <dbReference type="SAM" id="SignalP"/>
    </source>
</evidence>
<feature type="chain" id="PRO_5008709974" evidence="1">
    <location>
        <begin position="34"/>
        <end position="203"/>
    </location>
</feature>
<dbReference type="EMBL" id="LT607410">
    <property type="protein sequence ID" value="SCF28519.1"/>
    <property type="molecule type" value="Genomic_DNA"/>
</dbReference>
<dbReference type="RefSeq" id="WP_157746055.1">
    <property type="nucleotide sequence ID" value="NZ_LT607410.1"/>
</dbReference>
<feature type="signal peptide" evidence="1">
    <location>
        <begin position="1"/>
        <end position="33"/>
    </location>
</feature>
<gene>
    <name evidence="2" type="ORF">GA0074696_4089</name>
</gene>
<keyword evidence="1" id="KW-0732">Signal</keyword>
<accession>A0A1C4Z685</accession>
<name>A0A1C4Z685_9ACTN</name>
<evidence type="ECO:0000313" key="3">
    <source>
        <dbReference type="Proteomes" id="UP000198228"/>
    </source>
</evidence>
<evidence type="ECO:0000313" key="2">
    <source>
        <dbReference type="EMBL" id="SCF28519.1"/>
    </source>
</evidence>
<protein>
    <submittedName>
        <fullName evidence="2">Uncharacterized protein</fullName>
    </submittedName>
</protein>
<organism evidence="2 3">
    <name type="scientific">Micromonospora purpureochromogenes</name>
    <dbReference type="NCBI Taxonomy" id="47872"/>
    <lineage>
        <taxon>Bacteria</taxon>
        <taxon>Bacillati</taxon>
        <taxon>Actinomycetota</taxon>
        <taxon>Actinomycetes</taxon>
        <taxon>Micromonosporales</taxon>
        <taxon>Micromonosporaceae</taxon>
        <taxon>Micromonospora</taxon>
    </lineage>
</organism>
<proteinExistence type="predicted"/>
<reference evidence="2 3" key="1">
    <citation type="submission" date="2016-06" db="EMBL/GenBank/DDBJ databases">
        <authorList>
            <person name="Kjaerup R.B."/>
            <person name="Dalgaard T.S."/>
            <person name="Juul-Madsen H.R."/>
        </authorList>
    </citation>
    <scope>NUCLEOTIDE SEQUENCE [LARGE SCALE GENOMIC DNA]</scope>
    <source>
        <strain evidence="2 3">DSM 43821</strain>
    </source>
</reference>
<sequence length="203" mass="21883">MNATAPSRWRRTMNLAALAALGLLALAGCMASADVVTYDLPAQSARYSFEAETNGVKTVWEYTSDRPTTPDASTSQPCIADILVKEPGPCRPEPLIFLRYDLGLDLDNTARADGLHLITVTGYYQERLSTPPTVIELRVEASFDGGKTWQPAITQAGGQNTFTAQIKHPKRDEAPGGAGLRITATDSAGNTVTQTIPKAYQLR</sequence>